<dbReference type="Proteomes" id="UP000499080">
    <property type="component" value="Unassembled WGS sequence"/>
</dbReference>
<sequence length="106" mass="11485">MNLQVLKLSGSEKKNHFWNHVRLLTHSLPLFRGRGGKVSTSGPEGSRFQTRFHRITAAEAGLVHVKSAGAKCPPAGVVRKFGEGMPAQMTSSSPDHAIKISRSVPK</sequence>
<feature type="region of interest" description="Disordered" evidence="1">
    <location>
        <begin position="86"/>
        <end position="106"/>
    </location>
</feature>
<protein>
    <submittedName>
        <fullName evidence="2">Uncharacterized protein</fullName>
    </submittedName>
</protein>
<name>A0A4Y2B7E6_ARAVE</name>
<dbReference type="EMBL" id="BGPR01000059">
    <property type="protein sequence ID" value="GBL88311.1"/>
    <property type="molecule type" value="Genomic_DNA"/>
</dbReference>
<comment type="caution">
    <text evidence="2">The sequence shown here is derived from an EMBL/GenBank/DDBJ whole genome shotgun (WGS) entry which is preliminary data.</text>
</comment>
<keyword evidence="3" id="KW-1185">Reference proteome</keyword>
<evidence type="ECO:0000313" key="3">
    <source>
        <dbReference type="Proteomes" id="UP000499080"/>
    </source>
</evidence>
<reference evidence="2 3" key="1">
    <citation type="journal article" date="2019" name="Sci. Rep.">
        <title>Orb-weaving spider Araneus ventricosus genome elucidates the spidroin gene catalogue.</title>
        <authorList>
            <person name="Kono N."/>
            <person name="Nakamura H."/>
            <person name="Ohtoshi R."/>
            <person name="Moran D.A.P."/>
            <person name="Shinohara A."/>
            <person name="Yoshida Y."/>
            <person name="Fujiwara M."/>
            <person name="Mori M."/>
            <person name="Tomita M."/>
            <person name="Arakawa K."/>
        </authorList>
    </citation>
    <scope>NUCLEOTIDE SEQUENCE [LARGE SCALE GENOMIC DNA]</scope>
</reference>
<organism evidence="2 3">
    <name type="scientific">Araneus ventricosus</name>
    <name type="common">Orbweaver spider</name>
    <name type="synonym">Epeira ventricosa</name>
    <dbReference type="NCBI Taxonomy" id="182803"/>
    <lineage>
        <taxon>Eukaryota</taxon>
        <taxon>Metazoa</taxon>
        <taxon>Ecdysozoa</taxon>
        <taxon>Arthropoda</taxon>
        <taxon>Chelicerata</taxon>
        <taxon>Arachnida</taxon>
        <taxon>Araneae</taxon>
        <taxon>Araneomorphae</taxon>
        <taxon>Entelegynae</taxon>
        <taxon>Araneoidea</taxon>
        <taxon>Araneidae</taxon>
        <taxon>Araneus</taxon>
    </lineage>
</organism>
<dbReference type="AlphaFoldDB" id="A0A4Y2B7E6"/>
<evidence type="ECO:0000256" key="1">
    <source>
        <dbReference type="SAM" id="MobiDB-lite"/>
    </source>
</evidence>
<accession>A0A4Y2B7E6</accession>
<proteinExistence type="predicted"/>
<evidence type="ECO:0000313" key="2">
    <source>
        <dbReference type="EMBL" id="GBL88311.1"/>
    </source>
</evidence>
<gene>
    <name evidence="2" type="ORF">AVEN_102986_1</name>
</gene>